<dbReference type="EMBL" id="JAVIJP010000009">
    <property type="protein sequence ID" value="KAL3647924.1"/>
    <property type="molecule type" value="Genomic_DNA"/>
</dbReference>
<gene>
    <name evidence="1" type="ORF">CASFOL_008892</name>
</gene>
<evidence type="ECO:0000313" key="2">
    <source>
        <dbReference type="Proteomes" id="UP001632038"/>
    </source>
</evidence>
<keyword evidence="2" id="KW-1185">Reference proteome</keyword>
<reference evidence="2" key="1">
    <citation type="journal article" date="2024" name="IScience">
        <title>Strigolactones Initiate the Formation of Haustorium-like Structures in Castilleja.</title>
        <authorList>
            <person name="Buerger M."/>
            <person name="Peterson D."/>
            <person name="Chory J."/>
        </authorList>
    </citation>
    <scope>NUCLEOTIDE SEQUENCE [LARGE SCALE GENOMIC DNA]</scope>
</reference>
<dbReference type="PANTHER" id="PTHR42899">
    <property type="entry name" value="SPERMATOGENESIS-ASSOCIATED PROTEIN 20"/>
    <property type="match status" value="1"/>
</dbReference>
<dbReference type="PANTHER" id="PTHR42899:SF1">
    <property type="entry name" value="SPERMATOGENESIS-ASSOCIATED PROTEIN 20"/>
    <property type="match status" value="1"/>
</dbReference>
<accession>A0ABD3E1A3</accession>
<dbReference type="Proteomes" id="UP001632038">
    <property type="component" value="Unassembled WGS sequence"/>
</dbReference>
<organism evidence="1 2">
    <name type="scientific">Castilleja foliolosa</name>
    <dbReference type="NCBI Taxonomy" id="1961234"/>
    <lineage>
        <taxon>Eukaryota</taxon>
        <taxon>Viridiplantae</taxon>
        <taxon>Streptophyta</taxon>
        <taxon>Embryophyta</taxon>
        <taxon>Tracheophyta</taxon>
        <taxon>Spermatophyta</taxon>
        <taxon>Magnoliopsida</taxon>
        <taxon>eudicotyledons</taxon>
        <taxon>Gunneridae</taxon>
        <taxon>Pentapetalae</taxon>
        <taxon>asterids</taxon>
        <taxon>lamiids</taxon>
        <taxon>Lamiales</taxon>
        <taxon>Orobanchaceae</taxon>
        <taxon>Pedicularideae</taxon>
        <taxon>Castillejinae</taxon>
        <taxon>Castilleja</taxon>
    </lineage>
</organism>
<comment type="caution">
    <text evidence="1">The sequence shown here is derived from an EMBL/GenBank/DDBJ whole genome shotgun (WGS) entry which is preliminary data.</text>
</comment>
<proteinExistence type="predicted"/>
<sequence length="109" mass="11849">MALPLMCCSADMLFVPSRKQVVLVGDKSSPLFHSMLASAHASYDPNKTVIHVDPDNVDEIGFWETNNEKIAVMAKNNSASDKVVALVCKNFTCSPPILDPESLESILAK</sequence>
<dbReference type="AlphaFoldDB" id="A0ABD3E1A3"/>
<name>A0ABD3E1A3_9LAMI</name>
<evidence type="ECO:0000313" key="1">
    <source>
        <dbReference type="EMBL" id="KAL3647924.1"/>
    </source>
</evidence>
<dbReference type="InterPro" id="IPR024705">
    <property type="entry name" value="Ssp411"/>
</dbReference>
<protein>
    <submittedName>
        <fullName evidence="1">Uncharacterized protein</fullName>
    </submittedName>
</protein>